<feature type="transmembrane region" description="Helical" evidence="1">
    <location>
        <begin position="45"/>
        <end position="66"/>
    </location>
</feature>
<keyword evidence="3" id="KW-1185">Reference proteome</keyword>
<evidence type="ECO:0000256" key="1">
    <source>
        <dbReference type="SAM" id="Phobius"/>
    </source>
</evidence>
<evidence type="ECO:0000313" key="3">
    <source>
        <dbReference type="Proteomes" id="UP000277294"/>
    </source>
</evidence>
<dbReference type="Proteomes" id="UP000277294">
    <property type="component" value="Unassembled WGS sequence"/>
</dbReference>
<sequence>MTADPKPPAGHKLSFFQTLGAVLWSFTGLRRGSDYRRDTTGLNPVYVIIAALLLTAVFVVGLLLVVRSVVG</sequence>
<organism evidence="2 3">
    <name type="scientific">Pigmentiphaga humi</name>
    <dbReference type="NCBI Taxonomy" id="2478468"/>
    <lineage>
        <taxon>Bacteria</taxon>
        <taxon>Pseudomonadati</taxon>
        <taxon>Pseudomonadota</taxon>
        <taxon>Betaproteobacteria</taxon>
        <taxon>Burkholderiales</taxon>
        <taxon>Alcaligenaceae</taxon>
        <taxon>Pigmentiphaga</taxon>
    </lineage>
</organism>
<evidence type="ECO:0000313" key="2">
    <source>
        <dbReference type="EMBL" id="VCU70550.1"/>
    </source>
</evidence>
<dbReference type="RefSeq" id="WP_124080063.1">
    <property type="nucleotide sequence ID" value="NZ_UWPJ01000020.1"/>
</dbReference>
<evidence type="ECO:0008006" key="4">
    <source>
        <dbReference type="Google" id="ProtNLM"/>
    </source>
</evidence>
<accession>A0A3P4B4G7</accession>
<proteinExistence type="predicted"/>
<protein>
    <recommendedName>
        <fullName evidence="4">DUF2970 domain-containing protein</fullName>
    </recommendedName>
</protein>
<gene>
    <name evidence="2" type="ORF">PIGHUM_02622</name>
</gene>
<dbReference type="Pfam" id="PF11174">
    <property type="entry name" value="DUF2970"/>
    <property type="match status" value="1"/>
</dbReference>
<keyword evidence="1" id="KW-1133">Transmembrane helix</keyword>
<dbReference type="EMBL" id="UWPJ01000020">
    <property type="protein sequence ID" value="VCU70550.1"/>
    <property type="molecule type" value="Genomic_DNA"/>
</dbReference>
<dbReference type="AlphaFoldDB" id="A0A3P4B4G7"/>
<keyword evidence="1" id="KW-0812">Transmembrane</keyword>
<dbReference type="InterPro" id="IPR021344">
    <property type="entry name" value="DUF2970"/>
</dbReference>
<dbReference type="OrthoDB" id="8657357at2"/>
<keyword evidence="1" id="KW-0472">Membrane</keyword>
<reference evidence="2 3" key="1">
    <citation type="submission" date="2018-10" db="EMBL/GenBank/DDBJ databases">
        <authorList>
            <person name="Criscuolo A."/>
        </authorList>
    </citation>
    <scope>NUCLEOTIDE SEQUENCE [LARGE SCALE GENOMIC DNA]</scope>
    <source>
        <strain evidence="2">DnA1</strain>
    </source>
</reference>
<name>A0A3P4B4G7_9BURK</name>